<accession>A0ABD3PT59</accession>
<dbReference type="PRINTS" id="PR01270">
    <property type="entry name" value="HDASUPER"/>
</dbReference>
<organism evidence="3 4">
    <name type="scientific">Cyclotella cryptica</name>
    <dbReference type="NCBI Taxonomy" id="29204"/>
    <lineage>
        <taxon>Eukaryota</taxon>
        <taxon>Sar</taxon>
        <taxon>Stramenopiles</taxon>
        <taxon>Ochrophyta</taxon>
        <taxon>Bacillariophyta</taxon>
        <taxon>Coscinodiscophyceae</taxon>
        <taxon>Thalassiosirophycidae</taxon>
        <taxon>Stephanodiscales</taxon>
        <taxon>Stephanodiscaceae</taxon>
        <taxon>Cyclotella</taxon>
    </lineage>
</organism>
<reference evidence="3 4" key="1">
    <citation type="journal article" date="2020" name="G3 (Bethesda)">
        <title>Improved Reference Genome for Cyclotella cryptica CCMP332, a Model for Cell Wall Morphogenesis, Salinity Adaptation, and Lipid Production in Diatoms (Bacillariophyta).</title>
        <authorList>
            <person name="Roberts W.R."/>
            <person name="Downey K.M."/>
            <person name="Ruck E.C."/>
            <person name="Traller J.C."/>
            <person name="Alverson A.J."/>
        </authorList>
    </citation>
    <scope>NUCLEOTIDE SEQUENCE [LARGE SCALE GENOMIC DNA]</scope>
    <source>
        <strain evidence="3 4">CCMP332</strain>
    </source>
</reference>
<dbReference type="Proteomes" id="UP001516023">
    <property type="component" value="Unassembled WGS sequence"/>
</dbReference>
<dbReference type="PANTHER" id="PTHR10625:SF10">
    <property type="entry name" value="HISTONE DEACETYLASE HDAC1"/>
    <property type="match status" value="1"/>
</dbReference>
<proteinExistence type="predicted"/>
<protein>
    <recommendedName>
        <fullName evidence="2">Histone deacetylase domain-containing protein</fullName>
    </recommendedName>
</protein>
<dbReference type="EMBL" id="JABMIG020000119">
    <property type="protein sequence ID" value="KAL3791027.1"/>
    <property type="molecule type" value="Genomic_DNA"/>
</dbReference>
<evidence type="ECO:0000256" key="1">
    <source>
        <dbReference type="SAM" id="SignalP"/>
    </source>
</evidence>
<dbReference type="PANTHER" id="PTHR10625">
    <property type="entry name" value="HISTONE DEACETYLASE HDAC1-RELATED"/>
    <property type="match status" value="1"/>
</dbReference>
<dbReference type="InterPro" id="IPR000286">
    <property type="entry name" value="HDACs"/>
</dbReference>
<dbReference type="Gene3D" id="3.40.800.20">
    <property type="entry name" value="Histone deacetylase domain"/>
    <property type="match status" value="1"/>
</dbReference>
<keyword evidence="4" id="KW-1185">Reference proteome</keyword>
<evidence type="ECO:0000313" key="4">
    <source>
        <dbReference type="Proteomes" id="UP001516023"/>
    </source>
</evidence>
<dbReference type="InterPro" id="IPR037138">
    <property type="entry name" value="His_deacetylse_dom_sf"/>
</dbReference>
<gene>
    <name evidence="3" type="ORF">HJC23_003016</name>
</gene>
<dbReference type="Pfam" id="PF00850">
    <property type="entry name" value="Hist_deacetyl"/>
    <property type="match status" value="1"/>
</dbReference>
<dbReference type="AlphaFoldDB" id="A0ABD3PT59"/>
<evidence type="ECO:0000259" key="2">
    <source>
        <dbReference type="Pfam" id="PF00850"/>
    </source>
</evidence>
<evidence type="ECO:0000313" key="3">
    <source>
        <dbReference type="EMBL" id="KAL3791027.1"/>
    </source>
</evidence>
<dbReference type="InterPro" id="IPR023801">
    <property type="entry name" value="His_deacetylse_dom"/>
</dbReference>
<keyword evidence="1" id="KW-0732">Signal</keyword>
<comment type="caution">
    <text evidence="3">The sequence shown here is derived from an EMBL/GenBank/DDBJ whole genome shotgun (WGS) entry which is preliminary data.</text>
</comment>
<dbReference type="SUPFAM" id="SSF52768">
    <property type="entry name" value="Arginase/deacetylase"/>
    <property type="match status" value="1"/>
</dbReference>
<feature type="domain" description="Histone deacetylase" evidence="2">
    <location>
        <begin position="137"/>
        <end position="431"/>
    </location>
</feature>
<feature type="chain" id="PRO_5044847908" description="Histone deacetylase domain-containing protein" evidence="1">
    <location>
        <begin position="27"/>
        <end position="451"/>
    </location>
</feature>
<name>A0ABD3PT59_9STRA</name>
<sequence>MSPSFSVHSNRILITILLTAIGNGQGLIARQHWSKSYLRSVSLSASSPLHIVLDSSQYLHRDIRYHPECPERIEHCLSAIRGIFSSVDGLGTTEENKRTVHVDDVASIPSASRNECCVEGNTFYQEFSSPLTADEFSYAESVLSSIHAPEYVSSLKNKCESSRQRRIDEGKDPLGWIGYIDGSDTFLTTESYNVGVRAAGAWIRTVNSALGIDIDVCDAKARDTPTASDKPIGVALTRPPGHHAMYSVANGFCLFNFAMAAAYHAIRRHRNIKISILDWDVHFGQGIMHILEKCSTEESKGSDWDWTSSIRYVSLHQVPCFPFEGQTRKVQGRNKNVLTLPIQPDSTWHCGYREMFTKYALPFISTSSEWEPDLVIVSAGYDALDSDELASVNLVATDYGEMTKIFLHHIDESASTKPALIFGLEGGYQLREGVAGGNLSNALINTLVSLD</sequence>
<feature type="signal peptide" evidence="1">
    <location>
        <begin position="1"/>
        <end position="26"/>
    </location>
</feature>
<dbReference type="InterPro" id="IPR023696">
    <property type="entry name" value="Ureohydrolase_dom_sf"/>
</dbReference>